<organism evidence="1 2">
    <name type="scientific">Rhizophagus clarus</name>
    <dbReference type="NCBI Taxonomy" id="94130"/>
    <lineage>
        <taxon>Eukaryota</taxon>
        <taxon>Fungi</taxon>
        <taxon>Fungi incertae sedis</taxon>
        <taxon>Mucoromycota</taxon>
        <taxon>Glomeromycotina</taxon>
        <taxon>Glomeromycetes</taxon>
        <taxon>Glomerales</taxon>
        <taxon>Glomeraceae</taxon>
        <taxon>Rhizophagus</taxon>
    </lineage>
</organism>
<name>A0A8H3MLD3_9GLOM</name>
<gene>
    <name evidence="1" type="ORF">RCL2_003120200</name>
</gene>
<accession>A0A8H3MLD3</accession>
<reference evidence="1" key="1">
    <citation type="submission" date="2019-10" db="EMBL/GenBank/DDBJ databases">
        <title>Conservation and host-specific expression of non-tandemly repeated heterogenous ribosome RNA gene in arbuscular mycorrhizal fungi.</title>
        <authorList>
            <person name="Maeda T."/>
            <person name="Kobayashi Y."/>
            <person name="Nakagawa T."/>
            <person name="Ezawa T."/>
            <person name="Yamaguchi K."/>
            <person name="Bino T."/>
            <person name="Nishimoto Y."/>
            <person name="Shigenobu S."/>
            <person name="Kawaguchi M."/>
        </authorList>
    </citation>
    <scope>NUCLEOTIDE SEQUENCE</scope>
    <source>
        <strain evidence="1">HR1</strain>
    </source>
</reference>
<dbReference type="EMBL" id="BLAL01000357">
    <property type="protein sequence ID" value="GET04910.1"/>
    <property type="molecule type" value="Genomic_DNA"/>
</dbReference>
<dbReference type="Proteomes" id="UP000615446">
    <property type="component" value="Unassembled WGS sequence"/>
</dbReference>
<evidence type="ECO:0000313" key="2">
    <source>
        <dbReference type="Proteomes" id="UP000615446"/>
    </source>
</evidence>
<proteinExistence type="predicted"/>
<protein>
    <submittedName>
        <fullName evidence="1">Uncharacterized protein</fullName>
    </submittedName>
</protein>
<dbReference type="AlphaFoldDB" id="A0A8H3MLD3"/>
<comment type="caution">
    <text evidence="1">The sequence shown here is derived from an EMBL/GenBank/DDBJ whole genome shotgun (WGS) entry which is preliminary data.</text>
</comment>
<evidence type="ECO:0000313" key="1">
    <source>
        <dbReference type="EMBL" id="GET04910.1"/>
    </source>
</evidence>
<sequence>MVVIIKFFAWHPLPMYSTSVKRIYNSSQNRNPSLNFDKINIVFIQNVCIFKGTPLTLIIKNSVLDLIKLSVLNQHHTKELLYKESDSSFKCYWNYEPGN</sequence>